<dbReference type="InterPro" id="IPR021698">
    <property type="entry name" value="DUF3280"/>
</dbReference>
<protein>
    <submittedName>
        <fullName evidence="2">DUF2380 domain-containing protein</fullName>
    </submittedName>
</protein>
<organism evidence="2 3">
    <name type="scientific">Methylomonas rapida</name>
    <dbReference type="NCBI Taxonomy" id="2963939"/>
    <lineage>
        <taxon>Bacteria</taxon>
        <taxon>Pseudomonadati</taxon>
        <taxon>Pseudomonadota</taxon>
        <taxon>Gammaproteobacteria</taxon>
        <taxon>Methylococcales</taxon>
        <taxon>Methylococcaceae</taxon>
        <taxon>Methylomonas</taxon>
    </lineage>
</organism>
<dbReference type="EMBL" id="CP113517">
    <property type="protein sequence ID" value="WAR45830.1"/>
    <property type="molecule type" value="Genomic_DNA"/>
</dbReference>
<dbReference type="Proteomes" id="UP001162780">
    <property type="component" value="Chromosome"/>
</dbReference>
<evidence type="ECO:0000313" key="2">
    <source>
        <dbReference type="EMBL" id="WAR45830.1"/>
    </source>
</evidence>
<sequence>MLNLKHLLLLSCISGSVHAAPRIAILDFELKDLTLAPGVPAEIERTASIKPLLEGELRSAGYEIVEIPLDTQQAANSGVGYLFDHADVASELGRRAGADYVLVGRLHKPSFLFAYLMGKLVRVGDANWMAHFITESKGPNVELVGKAVETMADKIDNQLENRYTPPPPNTLKSLQP</sequence>
<dbReference type="RefSeq" id="WP_255186737.1">
    <property type="nucleotide sequence ID" value="NZ_CP113517.1"/>
</dbReference>
<reference evidence="2" key="1">
    <citation type="submission" date="2022-11" db="EMBL/GenBank/DDBJ databases">
        <title>Methylomonas rapida sp. nov., Carotenoid-Producing Obligate Methanotrophs with High Growth Characteristics and Biotechnological Potential.</title>
        <authorList>
            <person name="Tikhonova E.N."/>
            <person name="Suleimanov R.Z."/>
            <person name="Miroshnikov K."/>
            <person name="Oshkin I.Y."/>
            <person name="Belova S.E."/>
            <person name="Danilova O.V."/>
            <person name="Ashikhmin A."/>
            <person name="Konopkin A."/>
            <person name="But S.Y."/>
            <person name="Khmelenina V.N."/>
            <person name="Kuznetsov N."/>
            <person name="Pimenov N.V."/>
            <person name="Dedysh S.N."/>
        </authorList>
    </citation>
    <scope>NUCLEOTIDE SEQUENCE</scope>
    <source>
        <strain evidence="2">MP1</strain>
    </source>
</reference>
<gene>
    <name evidence="2" type="ORF">NM686_004760</name>
</gene>
<dbReference type="Pfam" id="PF11684">
    <property type="entry name" value="DUF3280"/>
    <property type="match status" value="1"/>
</dbReference>
<keyword evidence="1" id="KW-0732">Signal</keyword>
<accession>A0ABY7GMW3</accession>
<name>A0ABY7GMW3_9GAMM</name>
<proteinExistence type="predicted"/>
<evidence type="ECO:0000256" key="1">
    <source>
        <dbReference type="SAM" id="SignalP"/>
    </source>
</evidence>
<feature type="signal peptide" evidence="1">
    <location>
        <begin position="1"/>
        <end position="19"/>
    </location>
</feature>
<keyword evidence="3" id="KW-1185">Reference proteome</keyword>
<feature type="chain" id="PRO_5046762110" evidence="1">
    <location>
        <begin position="20"/>
        <end position="176"/>
    </location>
</feature>
<evidence type="ECO:0000313" key="3">
    <source>
        <dbReference type="Proteomes" id="UP001162780"/>
    </source>
</evidence>